<feature type="domain" description="Calcineurin-like phosphoesterase" evidence="4">
    <location>
        <begin position="114"/>
        <end position="324"/>
    </location>
</feature>
<comment type="similarity">
    <text evidence="3">Belongs to the metallophosphoesterase superfamily. Purple acid phosphatase family.</text>
</comment>
<name>A0AA36D6K2_9BILA</name>
<dbReference type="EC" id="3.1.3.2" evidence="3"/>
<evidence type="ECO:0000256" key="3">
    <source>
        <dbReference type="RuleBase" id="RU361203"/>
    </source>
</evidence>
<feature type="non-terminal residue" evidence="7">
    <location>
        <position position="460"/>
    </location>
</feature>
<dbReference type="AlphaFoldDB" id="A0AA36D6K2"/>
<evidence type="ECO:0000259" key="6">
    <source>
        <dbReference type="Pfam" id="PF16656"/>
    </source>
</evidence>
<evidence type="ECO:0000256" key="1">
    <source>
        <dbReference type="ARBA" id="ARBA00022729"/>
    </source>
</evidence>
<keyword evidence="3" id="KW-0378">Hydrolase</keyword>
<dbReference type="SUPFAM" id="SSF49363">
    <property type="entry name" value="Purple acid phosphatase, N-terminal domain"/>
    <property type="match status" value="1"/>
</dbReference>
<evidence type="ECO:0000313" key="7">
    <source>
        <dbReference type="EMBL" id="CAJ0582052.1"/>
    </source>
</evidence>
<evidence type="ECO:0000313" key="8">
    <source>
        <dbReference type="Proteomes" id="UP001177023"/>
    </source>
</evidence>
<dbReference type="InterPro" id="IPR008963">
    <property type="entry name" value="Purple_acid_Pase-like_N"/>
</dbReference>
<dbReference type="InterPro" id="IPR041792">
    <property type="entry name" value="MPP_PAP"/>
</dbReference>
<dbReference type="EMBL" id="CATQJA010002664">
    <property type="protein sequence ID" value="CAJ0582052.1"/>
    <property type="molecule type" value="Genomic_DNA"/>
</dbReference>
<dbReference type="GO" id="GO:0046872">
    <property type="term" value="F:metal ion binding"/>
    <property type="evidence" value="ECO:0007669"/>
    <property type="project" value="InterPro"/>
</dbReference>
<dbReference type="Proteomes" id="UP001177023">
    <property type="component" value="Unassembled WGS sequence"/>
</dbReference>
<keyword evidence="2" id="KW-0325">Glycoprotein</keyword>
<dbReference type="GO" id="GO:0003993">
    <property type="term" value="F:acid phosphatase activity"/>
    <property type="evidence" value="ECO:0007669"/>
    <property type="project" value="UniProtKB-EC"/>
</dbReference>
<dbReference type="Pfam" id="PF14008">
    <property type="entry name" value="Metallophos_C"/>
    <property type="match status" value="1"/>
</dbReference>
<dbReference type="Pfam" id="PF16656">
    <property type="entry name" value="Pur_ac_phosph_N"/>
    <property type="match status" value="1"/>
</dbReference>
<feature type="domain" description="Purple acid phosphatase N-terminal" evidence="6">
    <location>
        <begin position="17"/>
        <end position="105"/>
    </location>
</feature>
<reference evidence="7" key="1">
    <citation type="submission" date="2023-06" db="EMBL/GenBank/DDBJ databases">
        <authorList>
            <person name="Delattre M."/>
        </authorList>
    </citation>
    <scope>NUCLEOTIDE SEQUENCE</scope>
    <source>
        <strain evidence="7">AF72</strain>
    </source>
</reference>
<comment type="caution">
    <text evidence="7">The sequence shown here is derived from an EMBL/GenBank/DDBJ whole genome shotgun (WGS) entry which is preliminary data.</text>
</comment>
<organism evidence="7 8">
    <name type="scientific">Mesorhabditis spiculigera</name>
    <dbReference type="NCBI Taxonomy" id="96644"/>
    <lineage>
        <taxon>Eukaryota</taxon>
        <taxon>Metazoa</taxon>
        <taxon>Ecdysozoa</taxon>
        <taxon>Nematoda</taxon>
        <taxon>Chromadorea</taxon>
        <taxon>Rhabditida</taxon>
        <taxon>Rhabditina</taxon>
        <taxon>Rhabditomorpha</taxon>
        <taxon>Rhabditoidea</taxon>
        <taxon>Rhabditidae</taxon>
        <taxon>Mesorhabditinae</taxon>
        <taxon>Mesorhabditis</taxon>
    </lineage>
</organism>
<dbReference type="Gene3D" id="2.60.40.380">
    <property type="entry name" value="Purple acid phosphatase-like, N-terminal"/>
    <property type="match status" value="1"/>
</dbReference>
<dbReference type="CDD" id="cd00839">
    <property type="entry name" value="MPP_PAPs"/>
    <property type="match status" value="1"/>
</dbReference>
<keyword evidence="1" id="KW-0732">Signal</keyword>
<dbReference type="Pfam" id="PF00149">
    <property type="entry name" value="Metallophos"/>
    <property type="match status" value="1"/>
</dbReference>
<dbReference type="InterPro" id="IPR029052">
    <property type="entry name" value="Metallo-depent_PP-like"/>
</dbReference>
<proteinExistence type="inferred from homology"/>
<protein>
    <recommendedName>
        <fullName evidence="3">Purple acid phosphatase</fullName>
        <ecNumber evidence="3">3.1.3.2</ecNumber>
    </recommendedName>
</protein>
<gene>
    <name evidence="7" type="ORF">MSPICULIGERA_LOCUS20195</name>
</gene>
<feature type="domain" description="Purple acid phosphatase C-terminal" evidence="5">
    <location>
        <begin position="347"/>
        <end position="409"/>
    </location>
</feature>
<dbReference type="Gene3D" id="3.60.21.10">
    <property type="match status" value="1"/>
</dbReference>
<evidence type="ECO:0000259" key="4">
    <source>
        <dbReference type="Pfam" id="PF00149"/>
    </source>
</evidence>
<dbReference type="PANTHER" id="PTHR45867">
    <property type="entry name" value="PURPLE ACID PHOSPHATASE"/>
    <property type="match status" value="1"/>
</dbReference>
<dbReference type="PANTHER" id="PTHR45867:SF10">
    <property type="entry name" value="PURPLE ACID PHOSPHATASE"/>
    <property type="match status" value="1"/>
</dbReference>
<accession>A0AA36D6K2</accession>
<keyword evidence="8" id="KW-1185">Reference proteome</keyword>
<dbReference type="InterPro" id="IPR004843">
    <property type="entry name" value="Calcineurin-like_PHP"/>
</dbReference>
<dbReference type="InterPro" id="IPR015914">
    <property type="entry name" value="PAPs_N"/>
</dbReference>
<dbReference type="InterPro" id="IPR025733">
    <property type="entry name" value="PAPs_C"/>
</dbReference>
<sequence length="460" mass="51970">MGWMLLWIIPIVFAAGPEQIHLALTGDQSEMNVGWVTMGTGSPTYVSYGLSATSLTSKSENSNPKSWTYAGITRVSHNVVLKGLKENTHYFYQISGSSKTYAFKTLPMDGLGVRICLFGDLGLTGVNFQGEGQSIESLLAAAAANKFDMVVHIGDIAYDLHSDNGTVGDGYMNKMEPLMATMPYMVIAGNHEDDNENFTNYKMRFHMPKNGADDGTFYSFDLGPVHFVGINTENYGYYYKYGTDSIYTQYDWLQKDLEMVDRSKTPWLISYQHRPFYCSNDNSGDCSAFENQIVRTGFMDMPGLEPLFLKYGMDMGFWGHEHSYERFYPIANKVYYNDKDPYNNPDAPVYIVTGSAGCHSGYADFTNPPLPFSAKQVNDYGYSIMTIKDRSTMYLEQISIEKKDAVVDSVAVIKDVKETNRIKIRRRGHVLPRSNRRSPKCHPKDSRCWARSLKKSNTEL</sequence>
<evidence type="ECO:0000256" key="2">
    <source>
        <dbReference type="ARBA" id="ARBA00023180"/>
    </source>
</evidence>
<comment type="catalytic activity">
    <reaction evidence="3">
        <text>a phosphate monoester + H2O = an alcohol + phosphate</text>
        <dbReference type="Rhea" id="RHEA:15017"/>
        <dbReference type="ChEBI" id="CHEBI:15377"/>
        <dbReference type="ChEBI" id="CHEBI:30879"/>
        <dbReference type="ChEBI" id="CHEBI:43474"/>
        <dbReference type="ChEBI" id="CHEBI:67140"/>
        <dbReference type="EC" id="3.1.3.2"/>
    </reaction>
</comment>
<dbReference type="SUPFAM" id="SSF56300">
    <property type="entry name" value="Metallo-dependent phosphatases"/>
    <property type="match status" value="1"/>
</dbReference>
<evidence type="ECO:0000259" key="5">
    <source>
        <dbReference type="Pfam" id="PF14008"/>
    </source>
</evidence>